<dbReference type="RefSeq" id="WP_012065248.1">
    <property type="nucleotide sequence ID" value="NC_009633.1"/>
</dbReference>
<dbReference type="Gene3D" id="1.10.30.20">
    <property type="entry name" value="Bacterial XPD DNA helicase, FeS cluster domain"/>
    <property type="match status" value="1"/>
</dbReference>
<keyword evidence="10" id="KW-0238">DNA-binding</keyword>
<evidence type="ECO:0000256" key="1">
    <source>
        <dbReference type="ARBA" id="ARBA00022485"/>
    </source>
</evidence>
<evidence type="ECO:0000256" key="8">
    <source>
        <dbReference type="ARBA" id="ARBA00023004"/>
    </source>
</evidence>
<dbReference type="PANTHER" id="PTHR11472">
    <property type="entry name" value="DNA REPAIR DEAD HELICASE RAD3/XP-D SUBFAMILY MEMBER"/>
    <property type="match status" value="1"/>
</dbReference>
<keyword evidence="1" id="KW-0004">4Fe-4S</keyword>
<keyword evidence="2" id="KW-0479">Metal-binding</keyword>
<dbReference type="EMBL" id="CP000724">
    <property type="protein sequence ID" value="ABR50300.1"/>
    <property type="molecule type" value="Genomic_DNA"/>
</dbReference>
<protein>
    <submittedName>
        <fullName evidence="15">DEAD_2 domain protein</fullName>
    </submittedName>
</protein>
<keyword evidence="8" id="KW-0408">Iron</keyword>
<evidence type="ECO:0000313" key="16">
    <source>
        <dbReference type="Proteomes" id="UP000001572"/>
    </source>
</evidence>
<feature type="domain" description="Helicase ATP-binding" evidence="14">
    <location>
        <begin position="183"/>
        <end position="443"/>
    </location>
</feature>
<dbReference type="Pfam" id="PF13307">
    <property type="entry name" value="Helicase_C_2"/>
    <property type="match status" value="1"/>
</dbReference>
<dbReference type="InterPro" id="IPR027417">
    <property type="entry name" value="P-loop_NTPase"/>
</dbReference>
<evidence type="ECO:0000256" key="10">
    <source>
        <dbReference type="ARBA" id="ARBA00023125"/>
    </source>
</evidence>
<keyword evidence="6" id="KW-0347">Helicase</keyword>
<dbReference type="GO" id="GO:0005524">
    <property type="term" value="F:ATP binding"/>
    <property type="evidence" value="ECO:0007669"/>
    <property type="project" value="UniProtKB-KW"/>
</dbReference>
<dbReference type="Pfam" id="PF06733">
    <property type="entry name" value="DEAD_2"/>
    <property type="match status" value="1"/>
</dbReference>
<keyword evidence="3" id="KW-0547">Nucleotide-binding</keyword>
<keyword evidence="12" id="KW-0413">Isomerase</keyword>
<dbReference type="GO" id="GO:0043139">
    <property type="term" value="F:5'-3' DNA helicase activity"/>
    <property type="evidence" value="ECO:0007669"/>
    <property type="project" value="UniProtKB-EC"/>
</dbReference>
<evidence type="ECO:0000256" key="5">
    <source>
        <dbReference type="ARBA" id="ARBA00022801"/>
    </source>
</evidence>
<evidence type="ECO:0000256" key="6">
    <source>
        <dbReference type="ARBA" id="ARBA00022806"/>
    </source>
</evidence>
<dbReference type="Proteomes" id="UP000001572">
    <property type="component" value="Chromosome"/>
</dbReference>
<dbReference type="InterPro" id="IPR010614">
    <property type="entry name" value="RAD3-like_helicase_DEAD"/>
</dbReference>
<dbReference type="SUPFAM" id="SSF52540">
    <property type="entry name" value="P-loop containing nucleoside triphosphate hydrolases"/>
    <property type="match status" value="1"/>
</dbReference>
<dbReference type="InterPro" id="IPR006554">
    <property type="entry name" value="Helicase-like_DEXD_c2"/>
</dbReference>
<name>A6TVT2_ALKMQ</name>
<dbReference type="GO" id="GO:0006281">
    <property type="term" value="P:DNA repair"/>
    <property type="evidence" value="ECO:0007669"/>
    <property type="project" value="UniProtKB-KW"/>
</dbReference>
<evidence type="ECO:0000256" key="3">
    <source>
        <dbReference type="ARBA" id="ARBA00022741"/>
    </source>
</evidence>
<dbReference type="HOGENOM" id="CLU_006515_7_0_9"/>
<dbReference type="GO" id="GO:0003677">
    <property type="term" value="F:DNA binding"/>
    <property type="evidence" value="ECO:0007669"/>
    <property type="project" value="UniProtKB-KW"/>
</dbReference>
<dbReference type="InterPro" id="IPR011604">
    <property type="entry name" value="PDDEXK-like_dom_sf"/>
</dbReference>
<dbReference type="STRING" id="293826.Amet_4220"/>
<keyword evidence="4" id="KW-0227">DNA damage</keyword>
<keyword evidence="7" id="KW-0067">ATP-binding</keyword>
<evidence type="ECO:0000259" key="14">
    <source>
        <dbReference type="PROSITE" id="PS51193"/>
    </source>
</evidence>
<dbReference type="GO" id="GO:0051539">
    <property type="term" value="F:4 iron, 4 sulfur cluster binding"/>
    <property type="evidence" value="ECO:0007669"/>
    <property type="project" value="UniProtKB-KW"/>
</dbReference>
<evidence type="ECO:0000256" key="11">
    <source>
        <dbReference type="ARBA" id="ARBA00023204"/>
    </source>
</evidence>
<evidence type="ECO:0000256" key="12">
    <source>
        <dbReference type="ARBA" id="ARBA00023235"/>
    </source>
</evidence>
<dbReference type="OrthoDB" id="9765586at2"/>
<evidence type="ECO:0000256" key="7">
    <source>
        <dbReference type="ARBA" id="ARBA00022840"/>
    </source>
</evidence>
<reference evidence="16" key="1">
    <citation type="journal article" date="2016" name="Genome Announc.">
        <title>Complete genome sequence of Alkaliphilus metalliredigens strain QYMF, an alkaliphilic and metal-reducing bacterium isolated from borax-contaminated leachate ponds.</title>
        <authorList>
            <person name="Hwang C."/>
            <person name="Copeland A."/>
            <person name="Lucas S."/>
            <person name="Lapidus A."/>
            <person name="Barry K."/>
            <person name="Detter J.C."/>
            <person name="Glavina Del Rio T."/>
            <person name="Hammon N."/>
            <person name="Israni S."/>
            <person name="Dalin E."/>
            <person name="Tice H."/>
            <person name="Pitluck S."/>
            <person name="Chertkov O."/>
            <person name="Brettin T."/>
            <person name="Bruce D."/>
            <person name="Han C."/>
            <person name="Schmutz J."/>
            <person name="Larimer F."/>
            <person name="Land M.L."/>
            <person name="Hauser L."/>
            <person name="Kyrpides N."/>
            <person name="Mikhailova N."/>
            <person name="Ye Q."/>
            <person name="Zhou J."/>
            <person name="Richardson P."/>
            <person name="Fields M.W."/>
        </authorList>
    </citation>
    <scope>NUCLEOTIDE SEQUENCE [LARGE SCALE GENOMIC DNA]</scope>
    <source>
        <strain evidence="16">QYMF</strain>
    </source>
</reference>
<keyword evidence="11" id="KW-0234">DNA repair</keyword>
<dbReference type="SMART" id="SM00488">
    <property type="entry name" value="DEXDc2"/>
    <property type="match status" value="1"/>
</dbReference>
<dbReference type="SMART" id="SM00487">
    <property type="entry name" value="DEXDc"/>
    <property type="match status" value="1"/>
</dbReference>
<comment type="similarity">
    <text evidence="13">Belongs to the helicase family. DinG subfamily.</text>
</comment>
<dbReference type="InterPro" id="IPR045028">
    <property type="entry name" value="DinG/Rad3-like"/>
</dbReference>
<dbReference type="KEGG" id="amt:Amet_4220"/>
<dbReference type="InterPro" id="IPR014001">
    <property type="entry name" value="Helicase_ATP-bd"/>
</dbReference>
<organism evidence="15 16">
    <name type="scientific">Alkaliphilus metalliredigens (strain QYMF)</name>
    <dbReference type="NCBI Taxonomy" id="293826"/>
    <lineage>
        <taxon>Bacteria</taxon>
        <taxon>Bacillati</taxon>
        <taxon>Bacillota</taxon>
        <taxon>Clostridia</taxon>
        <taxon>Peptostreptococcales</taxon>
        <taxon>Natronincolaceae</taxon>
        <taxon>Alkaliphilus</taxon>
    </lineage>
</organism>
<proteinExistence type="inferred from homology"/>
<dbReference type="Gene3D" id="3.90.320.10">
    <property type="match status" value="1"/>
</dbReference>
<sequence length="781" mass="90960">MEEQREIKVSVGNLVEFVLRSGNLDSGFSGGSSAIEGTRAHQKIQKNYGENDTSEITLKYSFDYQEHKMTVKGRADGIILEDEKVIIDEIKTVTKSLDEIEENDYPIHWGQAQCYAYIYAKENNLEAIGVQLTYYQLETQEIKRFRRTITICELEAFFYDLIKQYFQWAHRIEKWEMKRDLSIKDMKFPFEAYRKGQRELAVATYKTIRGKKKLFAQAPTGTGKTISTLFPGVKAMGEGMTSKIFYLTAKTITRQVAEEAIVKIREKGLAYKTITLTAKDKICFEKVGSCNTDECRFAKGHFDRLNEALSDVFDHEDAFTRDVMETYARKHHICPFEFSLELALWSDCIICDYNYVFDPRVYLKRFFQEEGKNYTFLIDEAHNLVDRSRTMFSAELNKGTFLELKRVMKDKSPKVAKTLNKLNSFMIKAKKNCGENEFYIQKEAPLEMDQLLRHFISEAAIWLKEGRGKGGYEALLELYFSAFAFLRILEFYDDRYTTYVEKRDKDVVIKLFCLDPSYLLGQAVRRGGAAIFFSATLTPLNYFRDILGGHEEDYQIQLSSPFDKENLKLMVANDISTKYKDRQESYEPIIKYIKEVVRGKEGNYLVFFPSYEYLRRVLELFREACPDIKVLEQGTTMTEPEREGFLRQFKSKPSETLIGFVVLGGIFSEGIDLTGNRLIGTIIIGVGLPQITRETDIVMNYFQEKKRPGYEYAYTYPGMNKVLQAAGRVIRREKDRGVVFLIDERFTSYRYQRLFPKEWKHYLTISNRSTIDTLLEAFWSE</sequence>
<evidence type="ECO:0000313" key="15">
    <source>
        <dbReference type="EMBL" id="ABR50300.1"/>
    </source>
</evidence>
<keyword evidence="9" id="KW-0411">Iron-sulfur</keyword>
<dbReference type="PROSITE" id="PS51193">
    <property type="entry name" value="HELICASE_ATP_BIND_2"/>
    <property type="match status" value="1"/>
</dbReference>
<keyword evidence="16" id="KW-1185">Reference proteome</keyword>
<dbReference type="eggNOG" id="COG1199">
    <property type="taxonomic scope" value="Bacteria"/>
</dbReference>
<dbReference type="InterPro" id="IPR042493">
    <property type="entry name" value="XPD_DNA_FeS"/>
</dbReference>
<evidence type="ECO:0000256" key="4">
    <source>
        <dbReference type="ARBA" id="ARBA00022763"/>
    </source>
</evidence>
<dbReference type="GO" id="GO:0046872">
    <property type="term" value="F:metal ion binding"/>
    <property type="evidence" value="ECO:0007669"/>
    <property type="project" value="UniProtKB-KW"/>
</dbReference>
<gene>
    <name evidence="15" type="ordered locus">Amet_4220</name>
</gene>
<dbReference type="GO" id="GO:0016887">
    <property type="term" value="F:ATP hydrolysis activity"/>
    <property type="evidence" value="ECO:0007669"/>
    <property type="project" value="RHEA"/>
</dbReference>
<dbReference type="Gene3D" id="1.10.275.40">
    <property type="match status" value="1"/>
</dbReference>
<dbReference type="AlphaFoldDB" id="A6TVT2"/>
<dbReference type="Gene3D" id="3.40.50.300">
    <property type="entry name" value="P-loop containing nucleotide triphosphate hydrolases"/>
    <property type="match status" value="2"/>
</dbReference>
<evidence type="ECO:0000256" key="2">
    <source>
        <dbReference type="ARBA" id="ARBA00022723"/>
    </source>
</evidence>
<accession>A6TVT2</accession>
<keyword evidence="5" id="KW-0378">Hydrolase</keyword>
<evidence type="ECO:0000256" key="13">
    <source>
        <dbReference type="ARBA" id="ARBA00038058"/>
    </source>
</evidence>
<evidence type="ECO:0000256" key="9">
    <source>
        <dbReference type="ARBA" id="ARBA00023014"/>
    </source>
</evidence>
<dbReference type="PANTHER" id="PTHR11472:SF34">
    <property type="entry name" value="REGULATOR OF TELOMERE ELONGATION HELICASE 1"/>
    <property type="match status" value="1"/>
</dbReference>
<dbReference type="SMART" id="SM00491">
    <property type="entry name" value="HELICc2"/>
    <property type="match status" value="1"/>
</dbReference>
<dbReference type="InterPro" id="IPR014013">
    <property type="entry name" value="Helic_SF1/SF2_ATP-bd_DinG/Rad3"/>
</dbReference>
<dbReference type="InterPro" id="IPR006555">
    <property type="entry name" value="ATP-dep_Helicase_C"/>
</dbReference>